<reference evidence="4" key="1">
    <citation type="journal article" date="2014" name="PLoS Negl. Trop. Dis.">
        <title>An updated insight into the Sialotranscriptome of Triatoma infestans: developmental stage and geographic variations.</title>
        <authorList>
            <person name="Schwarz A."/>
            <person name="Medrano-Mercado N."/>
            <person name="Schaub G.A."/>
            <person name="Struchiner C.J."/>
            <person name="Bargues M.D."/>
            <person name="Levy M.Z."/>
            <person name="Ribeiro J.M."/>
        </authorList>
    </citation>
    <scope>NUCLEOTIDE SEQUENCE</scope>
    <source>
        <strain evidence="4">Chile</strain>
        <tissue evidence="4">Salivary glands</tissue>
    </source>
</reference>
<organism evidence="4">
    <name type="scientific">Triatoma infestans</name>
    <name type="common">Assassin bug</name>
    <dbReference type="NCBI Taxonomy" id="30076"/>
    <lineage>
        <taxon>Eukaryota</taxon>
        <taxon>Metazoa</taxon>
        <taxon>Ecdysozoa</taxon>
        <taxon>Arthropoda</taxon>
        <taxon>Hexapoda</taxon>
        <taxon>Insecta</taxon>
        <taxon>Pterygota</taxon>
        <taxon>Neoptera</taxon>
        <taxon>Paraneoptera</taxon>
        <taxon>Hemiptera</taxon>
        <taxon>Heteroptera</taxon>
        <taxon>Panheteroptera</taxon>
        <taxon>Cimicomorpha</taxon>
        <taxon>Reduviidae</taxon>
        <taxon>Triatominae</taxon>
        <taxon>Triatoma</taxon>
    </lineage>
</organism>
<accession>A0A023F7C3</accession>
<dbReference type="GO" id="GO:0016616">
    <property type="term" value="F:oxidoreductase activity, acting on the CH-OH group of donors, NAD or NADP as acceptor"/>
    <property type="evidence" value="ECO:0007669"/>
    <property type="project" value="TreeGrafter"/>
</dbReference>
<keyword evidence="2" id="KW-0560">Oxidoreductase</keyword>
<evidence type="ECO:0000256" key="3">
    <source>
        <dbReference type="RuleBase" id="RU000363"/>
    </source>
</evidence>
<dbReference type="Gene3D" id="3.40.50.720">
    <property type="entry name" value="NAD(P)-binding Rossmann-like Domain"/>
    <property type="match status" value="1"/>
</dbReference>
<dbReference type="InterPro" id="IPR002347">
    <property type="entry name" value="SDR_fam"/>
</dbReference>
<comment type="similarity">
    <text evidence="1 3">Belongs to the short-chain dehydrogenases/reductases (SDR) family.</text>
</comment>
<dbReference type="EMBL" id="GBBI01001567">
    <property type="protein sequence ID" value="JAC17145.1"/>
    <property type="molecule type" value="mRNA"/>
</dbReference>
<dbReference type="PRINTS" id="PR00081">
    <property type="entry name" value="GDHRDH"/>
</dbReference>
<dbReference type="SUPFAM" id="SSF51735">
    <property type="entry name" value="NAD(P)-binding Rossmann-fold domains"/>
    <property type="match status" value="1"/>
</dbReference>
<evidence type="ECO:0000256" key="1">
    <source>
        <dbReference type="ARBA" id="ARBA00006484"/>
    </source>
</evidence>
<protein>
    <submittedName>
        <fullName evidence="4">Putative 15-hydroxyprostaglandin dehydrogenase</fullName>
    </submittedName>
</protein>
<proteinExistence type="evidence at transcript level"/>
<evidence type="ECO:0000313" key="4">
    <source>
        <dbReference type="EMBL" id="JAC17145.1"/>
    </source>
</evidence>
<evidence type="ECO:0000256" key="2">
    <source>
        <dbReference type="ARBA" id="ARBA00023002"/>
    </source>
</evidence>
<sequence>MKVAIVTGGSSGIGNHLCQRLAAQNYKVAILDVEEKDGLDLCNNLNQTYGSGSCIFCKCDVSDETSFKKSFEMTIKEWGKIDILVNNAGLWDDSPEGWRKSIDVNVKGIISGSLLAIQYMGMNHGGNGGIVLNVASIVAFPVCPVLPIYSSTKAAILKFTRDMGTEHQYQLHGIKFITMCPHATGGSKLFRNSEKKFIFNDENFVKPFYAGKFGVLQSVDNVAQGIMESLHKGENGSVWMIEDEKGARKIEIPEIKVKEFV</sequence>
<name>A0A023F7C3_TRIIF</name>
<dbReference type="AlphaFoldDB" id="A0A023F7C3"/>
<dbReference type="PRINTS" id="PR00080">
    <property type="entry name" value="SDRFAMILY"/>
</dbReference>
<dbReference type="InterPro" id="IPR036291">
    <property type="entry name" value="NAD(P)-bd_dom_sf"/>
</dbReference>
<dbReference type="GO" id="GO:0005737">
    <property type="term" value="C:cytoplasm"/>
    <property type="evidence" value="ECO:0007669"/>
    <property type="project" value="TreeGrafter"/>
</dbReference>
<dbReference type="PANTHER" id="PTHR44229">
    <property type="entry name" value="15-HYDROXYPROSTAGLANDIN DEHYDROGENASE [NAD(+)]"/>
    <property type="match status" value="1"/>
</dbReference>
<dbReference type="Pfam" id="PF00106">
    <property type="entry name" value="adh_short"/>
    <property type="match status" value="1"/>
</dbReference>
<dbReference type="PANTHER" id="PTHR44229:SF8">
    <property type="entry name" value="ALCOHOL DEHYDROGENASE-RELATED"/>
    <property type="match status" value="1"/>
</dbReference>